<dbReference type="RefSeq" id="WP_111715590.1">
    <property type="nucleotide sequence ID" value="NZ_JBHSSR010000004.1"/>
</dbReference>
<comment type="caution">
    <text evidence="2">The sequence shown here is derived from an EMBL/GenBank/DDBJ whole genome shotgun (WGS) entry which is preliminary data.</text>
</comment>
<organism evidence="2 3">
    <name type="scientific">Macrococcus epidermidis</name>
    <dbReference type="NCBI Taxonomy" id="1902580"/>
    <lineage>
        <taxon>Bacteria</taxon>
        <taxon>Bacillati</taxon>
        <taxon>Bacillota</taxon>
        <taxon>Bacilli</taxon>
        <taxon>Bacillales</taxon>
        <taxon>Staphylococcaceae</taxon>
        <taxon>Macrococcus</taxon>
    </lineage>
</organism>
<protein>
    <submittedName>
        <fullName evidence="2">Uncharacterized protein</fullName>
    </submittedName>
</protein>
<dbReference type="Proteomes" id="UP000249808">
    <property type="component" value="Unassembled WGS sequence"/>
</dbReference>
<keyword evidence="1" id="KW-0175">Coiled coil</keyword>
<gene>
    <name evidence="2" type="ORF">BHU61_06605</name>
</gene>
<dbReference type="AlphaFoldDB" id="A0A327ZRX1"/>
<keyword evidence="3" id="KW-1185">Reference proteome</keyword>
<sequence>MIKVGDYIKFNNKIDRVEEILPTSNDKYMIYFENIDHGVLFDGLYDSRVVDYKQLYEQQKQRADRAEKRWRELKERMEHDEKEAFGEGDVIAHTVHNYVLELMEGLEEDGE</sequence>
<dbReference type="EMBL" id="PZJH01000002">
    <property type="protein sequence ID" value="RAK44979.1"/>
    <property type="molecule type" value="Genomic_DNA"/>
</dbReference>
<reference evidence="2 3" key="1">
    <citation type="journal article" date="2018" name="Front. Microbiol.">
        <title>Description and Comparative Genomics of Macrococcus caseolyticus subsp. hominis subsp. nov., Macrococcus goetzii sp. nov., Macrococcus epidermidis sp. nov., and Macrococcus bohemicus sp. nov., Novel Macrococci From Human Clinical Material With Virulence Potential and Suspected Uptake of Foreign DNA by Natural Transformation.</title>
        <authorList>
            <person name="Maslanova I."/>
            <person name="Wertheimer Z."/>
            <person name="Sedlacek I."/>
            <person name="Svec P."/>
            <person name="Indrakova A."/>
            <person name="Kovarovic V."/>
            <person name="Schumann P."/>
            <person name="Sproer C."/>
            <person name="Kralova S."/>
            <person name="Sedo O."/>
            <person name="Kristofova L."/>
            <person name="Vrbovska V."/>
            <person name="Fuzik T."/>
            <person name="Petras P."/>
            <person name="Zdrahal Z."/>
            <person name="Ruzickova V."/>
            <person name="Doskar J."/>
            <person name="Pantucek R."/>
        </authorList>
    </citation>
    <scope>NUCLEOTIDE SEQUENCE [LARGE SCALE GENOMIC DNA]</scope>
    <source>
        <strain evidence="2 3">01/688</strain>
    </source>
</reference>
<evidence type="ECO:0000313" key="3">
    <source>
        <dbReference type="Proteomes" id="UP000249808"/>
    </source>
</evidence>
<accession>A0A327ZRX1</accession>
<evidence type="ECO:0000313" key="2">
    <source>
        <dbReference type="EMBL" id="RAK44979.1"/>
    </source>
</evidence>
<proteinExistence type="predicted"/>
<evidence type="ECO:0000256" key="1">
    <source>
        <dbReference type="SAM" id="Coils"/>
    </source>
</evidence>
<feature type="coiled-coil region" evidence="1">
    <location>
        <begin position="49"/>
        <end position="83"/>
    </location>
</feature>
<name>A0A327ZRX1_9STAP</name>